<gene>
    <name evidence="5" type="ORF">RDB_LOCUS143265</name>
</gene>
<evidence type="ECO:0000256" key="1">
    <source>
        <dbReference type="SAM" id="Coils"/>
    </source>
</evidence>
<dbReference type="PANTHER" id="PTHR31138:SF1">
    <property type="entry name" value="PDZ DOMAIN-CONTAINING PROTEIN"/>
    <property type="match status" value="1"/>
</dbReference>
<organism evidence="5 6">
    <name type="scientific">Rhizoctonia solani</name>
    <dbReference type="NCBI Taxonomy" id="456999"/>
    <lineage>
        <taxon>Eukaryota</taxon>
        <taxon>Fungi</taxon>
        <taxon>Dikarya</taxon>
        <taxon>Basidiomycota</taxon>
        <taxon>Agaricomycotina</taxon>
        <taxon>Agaricomycetes</taxon>
        <taxon>Cantharellales</taxon>
        <taxon>Ceratobasidiaceae</taxon>
        <taxon>Rhizoctonia</taxon>
    </lineage>
</organism>
<name>A0A8H3GN23_9AGAM</name>
<sequence>MGSCSSCCGRREPARGEREPLLPKATDYVPPKSAWDKSADALGALSAGKMPTQRQLDSALSALLSSDLLKVGNTATGALSAHGQALVLDLRRIVQAVARIGLEKNADDLVQDIIWQYRLMSPAPVQVDANWHNQSKLDINVDAAVDHLDEIPNVDQNEMADDSVALLASLRTLLSLLLTSSGFRLLISDILITTRQILADTASDVAAVAAYVETQAEDVEQTIRPDEHEGNREITVEDAAKQAEKVEDAVKEDLEKALKEAEMKKHVIQERLAEESPDRVKQTIIERVEAIVQQAQNDPAYKSSLQTIINIGEKYARVTSQTAHSAAAAAQSAVDDSTVEPSASINPVIETDPHLKKLLQGFCTLLERFAGGHSISPLTDSLKQFVHNLSEDGSSGISELLRDAKKWLNTALENPGWLTTHAARKELDQLYDRTKGILDEKPTWRTDLQQASAEASELSARLKQDTATQQLIGAIDALTTHTRSLGVQSVRNIHTGWRQVRAELWRDAVGWLLPRILAVLKAVPLPRVELKSETLDAVVDDVTFRAPSFIPDHVRVENWSEVRVQGSDAAAEAESGGRDWVVEGDSMMRVHIDGLRITANEIAYFFHLKSALLGYRDNGLLSIDIGHESNVGQGMSLDVALETDLNPSAHTAVVPESDDPPPSFFRVKSATVDVPGLSFTLARTHHWILNALAQPLLGPAVRAGVRMALSQSIVASLQGLDRKLGEVYAQAKEESSSTRTRTNNTEVEPGLWDWWNAFLKGHSKHSRDTDEESDDENDEPEVQTETQVTTKGVIRTTRQPATDTQAESETVLAVGVAEQILPGLGGPENGHHVPEIRERAKDAINEVENVAENATSRVAEVEHDAEVAVGDAKGKAARAVERMGERRDVERRKRGWKSKAFDL</sequence>
<feature type="compositionally biased region" description="Basic and acidic residues" evidence="2">
    <location>
        <begin position="9"/>
        <end position="21"/>
    </location>
</feature>
<evidence type="ECO:0000256" key="2">
    <source>
        <dbReference type="SAM" id="MobiDB-lite"/>
    </source>
</evidence>
<evidence type="ECO:0000313" key="6">
    <source>
        <dbReference type="Proteomes" id="UP000663841"/>
    </source>
</evidence>
<dbReference type="Proteomes" id="UP000663841">
    <property type="component" value="Unassembled WGS sequence"/>
</dbReference>
<reference evidence="5" key="1">
    <citation type="submission" date="2021-01" db="EMBL/GenBank/DDBJ databases">
        <authorList>
            <person name="Kaushik A."/>
        </authorList>
    </citation>
    <scope>NUCLEOTIDE SEQUENCE</scope>
    <source>
        <strain evidence="5">AG3-T5</strain>
    </source>
</reference>
<dbReference type="InterPro" id="IPR045967">
    <property type="entry name" value="HAM1-like_N"/>
</dbReference>
<feature type="region of interest" description="Disordered" evidence="2">
    <location>
        <begin position="1"/>
        <end position="33"/>
    </location>
</feature>
<evidence type="ECO:0000259" key="4">
    <source>
        <dbReference type="Pfam" id="PF19343"/>
    </source>
</evidence>
<dbReference type="PANTHER" id="PTHR31138">
    <property type="entry name" value="CHROMOSOME 19, WHOLE GENOME SHOTGUN SEQUENCE"/>
    <property type="match status" value="1"/>
</dbReference>
<feature type="coiled-coil region" evidence="1">
    <location>
        <begin position="833"/>
        <end position="864"/>
    </location>
</feature>
<feature type="domain" description="HAM1-like N-terminal" evidence="4">
    <location>
        <begin position="230"/>
        <end position="643"/>
    </location>
</feature>
<proteinExistence type="predicted"/>
<dbReference type="AlphaFoldDB" id="A0A8H3GN23"/>
<accession>A0A8H3GN23</accession>
<feature type="coiled-coil region" evidence="1">
    <location>
        <begin position="236"/>
        <end position="271"/>
    </location>
</feature>
<evidence type="ECO:0000259" key="3">
    <source>
        <dbReference type="Pfam" id="PF14613"/>
    </source>
</evidence>
<dbReference type="EMBL" id="CAJMWW010000214">
    <property type="protein sequence ID" value="CAE6457835.1"/>
    <property type="molecule type" value="Genomic_DNA"/>
</dbReference>
<comment type="caution">
    <text evidence="5">The sequence shown here is derived from an EMBL/GenBank/DDBJ whole genome shotgun (WGS) entry which is preliminary data.</text>
</comment>
<keyword evidence="1" id="KW-0175">Coiled coil</keyword>
<feature type="compositionally biased region" description="Acidic residues" evidence="2">
    <location>
        <begin position="769"/>
        <end position="782"/>
    </location>
</feature>
<feature type="region of interest" description="Disordered" evidence="2">
    <location>
        <begin position="764"/>
        <end position="807"/>
    </location>
</feature>
<feature type="domain" description="HAM1-like C-terminal" evidence="3">
    <location>
        <begin position="672"/>
        <end position="784"/>
    </location>
</feature>
<dbReference type="Pfam" id="PF19343">
    <property type="entry name" value="HAM1_N"/>
    <property type="match status" value="1"/>
</dbReference>
<evidence type="ECO:0000313" key="5">
    <source>
        <dbReference type="EMBL" id="CAE6457835.1"/>
    </source>
</evidence>
<feature type="compositionally biased region" description="Polar residues" evidence="2">
    <location>
        <begin position="796"/>
        <end position="807"/>
    </location>
</feature>
<dbReference type="Pfam" id="PF14613">
    <property type="entry name" value="HAM1_C"/>
    <property type="match status" value="1"/>
</dbReference>
<protein>
    <submittedName>
        <fullName evidence="5">Uncharacterized protein</fullName>
    </submittedName>
</protein>
<dbReference type="InterPro" id="IPR027842">
    <property type="entry name" value="HAM1-like_C"/>
</dbReference>